<dbReference type="GO" id="GO:0003700">
    <property type="term" value="F:DNA-binding transcription factor activity"/>
    <property type="evidence" value="ECO:0007669"/>
    <property type="project" value="InterPro"/>
</dbReference>
<keyword evidence="8" id="KW-0539">Nucleus</keyword>
<comment type="subunit">
    <text evidence="2">Binds DNA as a dimer.</text>
</comment>
<evidence type="ECO:0000256" key="12">
    <source>
        <dbReference type="SAM" id="MobiDB-lite"/>
    </source>
</evidence>
<keyword evidence="4" id="KW-0805">Transcription regulation</keyword>
<dbReference type="PROSITE" id="PS50217">
    <property type="entry name" value="BZIP"/>
    <property type="match status" value="1"/>
</dbReference>
<dbReference type="InterPro" id="IPR004827">
    <property type="entry name" value="bZIP"/>
</dbReference>
<dbReference type="GO" id="GO:0003677">
    <property type="term" value="F:DNA binding"/>
    <property type="evidence" value="ECO:0007669"/>
    <property type="project" value="UniProtKB-KW"/>
</dbReference>
<keyword evidence="7" id="KW-0804">Transcription</keyword>
<evidence type="ECO:0000256" key="4">
    <source>
        <dbReference type="ARBA" id="ARBA00023015"/>
    </source>
</evidence>
<dbReference type="Gene3D" id="3.30.160.60">
    <property type="entry name" value="Classic Zinc Finger"/>
    <property type="match status" value="1"/>
</dbReference>
<evidence type="ECO:0000256" key="7">
    <source>
        <dbReference type="ARBA" id="ARBA00023163"/>
    </source>
</evidence>
<dbReference type="AlphaFoldDB" id="A0A0F2MFH8"/>
<evidence type="ECO:0000256" key="1">
    <source>
        <dbReference type="ARBA" id="ARBA00004123"/>
    </source>
</evidence>
<feature type="region of interest" description="Disordered" evidence="12">
    <location>
        <begin position="295"/>
        <end position="318"/>
    </location>
</feature>
<dbReference type="VEuPathDB" id="FungiDB:SPSK_01695"/>
<dbReference type="CDD" id="cd12193">
    <property type="entry name" value="bZIP_GCN4"/>
    <property type="match status" value="1"/>
</dbReference>
<accession>A0A0F2MFH8</accession>
<protein>
    <recommendedName>
        <fullName evidence="10">Cross-pathway control protein 1</fullName>
    </recommendedName>
</protein>
<reference evidence="14 15" key="1">
    <citation type="journal article" date="2014" name="BMC Genomics">
        <title>Comparative genomics of the major fungal agents of human and animal Sporotrichosis: Sporothrix schenckii and Sporothrix brasiliensis.</title>
        <authorList>
            <person name="Teixeira M.M."/>
            <person name="de Almeida L.G."/>
            <person name="Kubitschek-Barreira P."/>
            <person name="Alves F.L."/>
            <person name="Kioshima E.S."/>
            <person name="Abadio A.K."/>
            <person name="Fernandes L."/>
            <person name="Derengowski L.S."/>
            <person name="Ferreira K.S."/>
            <person name="Souza R.C."/>
            <person name="Ruiz J.C."/>
            <person name="de Andrade N.C."/>
            <person name="Paes H.C."/>
            <person name="Nicola A.M."/>
            <person name="Albuquerque P."/>
            <person name="Gerber A.L."/>
            <person name="Martins V.P."/>
            <person name="Peconick L.D."/>
            <person name="Neto A.V."/>
            <person name="Chaucanez C.B."/>
            <person name="Silva P.A."/>
            <person name="Cunha O.L."/>
            <person name="de Oliveira F.F."/>
            <person name="dos Santos T.C."/>
            <person name="Barros A.L."/>
            <person name="Soares M.A."/>
            <person name="de Oliveira L.M."/>
            <person name="Marini M.M."/>
            <person name="Villalobos-Duno H."/>
            <person name="Cunha M.M."/>
            <person name="de Hoog S."/>
            <person name="da Silveira J.F."/>
            <person name="Henrissat B."/>
            <person name="Nino-Vega G.A."/>
            <person name="Cisalpino P.S."/>
            <person name="Mora-Montes H.M."/>
            <person name="Almeida S.R."/>
            <person name="Stajich J.E."/>
            <person name="Lopes-Bezerra L.M."/>
            <person name="Vasconcelos A.T."/>
            <person name="Felipe M.S."/>
        </authorList>
    </citation>
    <scope>NUCLEOTIDE SEQUENCE [LARGE SCALE GENOMIC DNA]</scope>
    <source>
        <strain evidence="14 15">1099-18</strain>
    </source>
</reference>
<organism evidence="14 15">
    <name type="scientific">Sporothrix schenckii 1099-18</name>
    <dbReference type="NCBI Taxonomy" id="1397361"/>
    <lineage>
        <taxon>Eukaryota</taxon>
        <taxon>Fungi</taxon>
        <taxon>Dikarya</taxon>
        <taxon>Ascomycota</taxon>
        <taxon>Pezizomycotina</taxon>
        <taxon>Sordariomycetes</taxon>
        <taxon>Sordariomycetidae</taxon>
        <taxon>Ophiostomatales</taxon>
        <taxon>Ophiostomataceae</taxon>
        <taxon>Sporothrix</taxon>
    </lineage>
</organism>
<dbReference type="FunFam" id="3.30.160.60:FF:001491">
    <property type="entry name" value="Cross-pathway control protein A"/>
    <property type="match status" value="1"/>
</dbReference>
<dbReference type="KEGG" id="ssck:SPSK_01695"/>
<evidence type="ECO:0000256" key="11">
    <source>
        <dbReference type="SAM" id="Coils"/>
    </source>
</evidence>
<proteinExistence type="inferred from homology"/>
<dbReference type="Pfam" id="PF07716">
    <property type="entry name" value="bZIP_2"/>
    <property type="match status" value="1"/>
</dbReference>
<dbReference type="EMBL" id="AXCR01000005">
    <property type="protein sequence ID" value="KJR86926.1"/>
    <property type="molecule type" value="Genomic_DNA"/>
</dbReference>
<feature type="domain" description="BZIP" evidence="13">
    <location>
        <begin position="423"/>
        <end position="457"/>
    </location>
</feature>
<feature type="compositionally biased region" description="Polar residues" evidence="12">
    <location>
        <begin position="295"/>
        <end position="304"/>
    </location>
</feature>
<dbReference type="PROSITE" id="PS00036">
    <property type="entry name" value="BZIP_BASIC"/>
    <property type="match status" value="1"/>
</dbReference>
<comment type="caution">
    <text evidence="14">The sequence shown here is derived from an EMBL/GenBank/DDBJ whole genome shotgun (WGS) entry which is preliminary data.</text>
</comment>
<comment type="subcellular location">
    <subcellularLocation>
        <location evidence="1">Nucleus</location>
    </subcellularLocation>
</comment>
<feature type="compositionally biased region" description="Polar residues" evidence="12">
    <location>
        <begin position="18"/>
        <end position="46"/>
    </location>
</feature>
<evidence type="ECO:0000313" key="14">
    <source>
        <dbReference type="EMBL" id="KJR86926.1"/>
    </source>
</evidence>
<comment type="similarity">
    <text evidence="9">Belongs to the bZIP family. GCN4 subfamily.</text>
</comment>
<evidence type="ECO:0000256" key="3">
    <source>
        <dbReference type="ARBA" id="ARBA00022605"/>
    </source>
</evidence>
<evidence type="ECO:0000256" key="6">
    <source>
        <dbReference type="ARBA" id="ARBA00023159"/>
    </source>
</evidence>
<keyword evidence="6" id="KW-0010">Activator</keyword>
<dbReference type="GO" id="GO:0005634">
    <property type="term" value="C:nucleus"/>
    <property type="evidence" value="ECO:0007669"/>
    <property type="project" value="UniProtKB-SubCell"/>
</dbReference>
<dbReference type="SUPFAM" id="SSF57959">
    <property type="entry name" value="Leucine zipper domain"/>
    <property type="match status" value="1"/>
</dbReference>
<feature type="region of interest" description="Disordered" evidence="12">
    <location>
        <begin position="354"/>
        <end position="414"/>
    </location>
</feature>
<reference evidence="14 15" key="2">
    <citation type="journal article" date="2015" name="Eukaryot. Cell">
        <title>Asexual propagation of a virulent clone complex in a human and feline outbreak of sporotrichosis.</title>
        <authorList>
            <person name="Teixeira Mde M."/>
            <person name="Rodrigues A.M."/>
            <person name="Tsui C.K."/>
            <person name="de Almeida L.G."/>
            <person name="Van Diepeningen A.D."/>
            <person name="van den Ende B.G."/>
            <person name="Fernandes G.F."/>
            <person name="Kano R."/>
            <person name="Hamelin R.C."/>
            <person name="Lopes-Bezerra L.M."/>
            <person name="Vasconcelos A.T."/>
            <person name="de Hoog S."/>
            <person name="de Camargo Z.P."/>
            <person name="Felipe M.S."/>
        </authorList>
    </citation>
    <scope>NUCLEOTIDE SEQUENCE [LARGE SCALE GENOMIC DNA]</scope>
    <source>
        <strain evidence="14 15">1099-18</strain>
    </source>
</reference>
<evidence type="ECO:0000256" key="10">
    <source>
        <dbReference type="ARBA" id="ARBA00073680"/>
    </source>
</evidence>
<evidence type="ECO:0000256" key="8">
    <source>
        <dbReference type="ARBA" id="ARBA00023242"/>
    </source>
</evidence>
<dbReference type="InterPro" id="IPR046347">
    <property type="entry name" value="bZIP_sf"/>
</dbReference>
<dbReference type="OrthoDB" id="5419235at2759"/>
<evidence type="ECO:0000256" key="9">
    <source>
        <dbReference type="ARBA" id="ARBA00061302"/>
    </source>
</evidence>
<gene>
    <name evidence="14" type="ORF">SPSK_01695</name>
</gene>
<keyword evidence="5" id="KW-0238">DNA-binding</keyword>
<keyword evidence="3" id="KW-0028">Amino-acid biosynthesis</keyword>
<keyword evidence="11" id="KW-0175">Coiled coil</keyword>
<sequence>MPLPLQVDLNVSFEQPLLRSSRSPTATIPSQDFSVFTTDSPQSTWLPSRASRLPAPSAHQQQQLPQNNLNVPQTDFVLFDSPAKPQRQHNRLVQHPAVNGVVASPQTQQQPRFAQATHNLVVSASPSLQNPRVARLQFAAGPSISSTTAFPNRFPSTPSTQNHFYASSAPSSTVAVNKQISVRPPVPPFPHSTGSVPQIPTNKMVLEGSSPPSMHRQSLHMHRTASSQSIPSSDLQGLSDFAAVSFDGASFSSPAMAASYDLTSSVSSSSTSNLGTVSPNDLLLQEPFMSAPNSAALTSLTSPSDFDDSPYGDSYDVSPNFGGNDFEAGAHDTWFPLFAQDTTSSVAAGPVAGAVSASPASRPVDEIDESETTPSRRKSSGHARSPSTSHKHSASAGVNASRRREKPLPPIIVDDPSDIVAMKRARNTLAARKSRERKAMRVEELEEKIAKLEAERDHWKKMALGH</sequence>
<dbReference type="Proteomes" id="UP000033710">
    <property type="component" value="Unassembled WGS sequence"/>
</dbReference>
<evidence type="ECO:0000259" key="13">
    <source>
        <dbReference type="PROSITE" id="PS50217"/>
    </source>
</evidence>
<dbReference type="GO" id="GO:0008652">
    <property type="term" value="P:amino acid biosynthetic process"/>
    <property type="evidence" value="ECO:0007669"/>
    <property type="project" value="UniProtKB-KW"/>
</dbReference>
<feature type="coiled-coil region" evidence="11">
    <location>
        <begin position="435"/>
        <end position="462"/>
    </location>
</feature>
<feature type="region of interest" description="Disordered" evidence="12">
    <location>
        <begin position="18"/>
        <end position="65"/>
    </location>
</feature>
<name>A0A0F2MFH8_SPOSC</name>
<evidence type="ECO:0000256" key="5">
    <source>
        <dbReference type="ARBA" id="ARBA00023125"/>
    </source>
</evidence>
<evidence type="ECO:0000313" key="15">
    <source>
        <dbReference type="Proteomes" id="UP000033710"/>
    </source>
</evidence>
<dbReference type="RefSeq" id="XP_016589602.1">
    <property type="nucleotide sequence ID" value="XM_016728602.1"/>
</dbReference>
<evidence type="ECO:0000256" key="2">
    <source>
        <dbReference type="ARBA" id="ARBA00011195"/>
    </source>
</evidence>
<dbReference type="GeneID" id="27663879"/>